<dbReference type="EMBL" id="JAQQLF010000001">
    <property type="protein sequence ID" value="MDC7715659.1"/>
    <property type="molecule type" value="Genomic_DNA"/>
</dbReference>
<dbReference type="PANTHER" id="PTHR43224:SF1">
    <property type="entry name" value="AMIDINOTRANSFERASE"/>
    <property type="match status" value="1"/>
</dbReference>
<dbReference type="Pfam" id="PF19420">
    <property type="entry name" value="DDAH_eukar"/>
    <property type="match status" value="1"/>
</dbReference>
<dbReference type="PANTHER" id="PTHR43224">
    <property type="entry name" value="AMIDINOTRANSFERASE"/>
    <property type="match status" value="1"/>
</dbReference>
<accession>A0ABT5IT05</accession>
<dbReference type="NCBIfam" id="NF046062">
    <property type="entry name" value="citrull_CtlX"/>
    <property type="match status" value="1"/>
</dbReference>
<name>A0ABT5IT05_9NEIS</name>
<evidence type="ECO:0000313" key="2">
    <source>
        <dbReference type="Proteomes" id="UP001219956"/>
    </source>
</evidence>
<comment type="caution">
    <text evidence="1">The sequence shown here is derived from an EMBL/GenBank/DDBJ whole genome shotgun (WGS) entry which is preliminary data.</text>
</comment>
<sequence length="321" mass="34509">MSQPASHVLMVRPARFHANPQTRASNHFQRPAANAGASVTLAAQREFDGYVAALQHAGVRVQVFRQPAGLDTPDAVFPNNWFSTHTDGTLVLYPMAAANRRLERRADIVAWLQQQFAVRELLDLSPHEQQGQYLEGTGAIVFDHAARRAWLCRSGRSQPVLLAPLAARLGYQMQVFDAVDAAGRAIYHSNVMMAIGPRFAVVCLPAIRDVGERQRVQAQLRRDGKQVISISLAQMASFCGNILALRSVDGGAVIAMSSRAWAAFSVQQQAMLAAHGRIVHAPLDTIESHGGGGARCMVAELYLPSAPAHCSAAGHAVAAAG</sequence>
<dbReference type="Gene3D" id="3.75.10.10">
    <property type="entry name" value="L-arginine/glycine Amidinotransferase, Chain A"/>
    <property type="match status" value="1"/>
</dbReference>
<dbReference type="PIRSF" id="PIRSF028188">
    <property type="entry name" value="Amdntrnsf_FN0238"/>
    <property type="match status" value="1"/>
</dbReference>
<protein>
    <submittedName>
        <fullName evidence="1">Arginine deiminase-related protein</fullName>
    </submittedName>
</protein>
<reference evidence="1 2" key="1">
    <citation type="submission" date="2023-01" db="EMBL/GenBank/DDBJ databases">
        <title>Novel species of the genus Vogesella isolated from rivers.</title>
        <authorList>
            <person name="Lu H."/>
        </authorList>
    </citation>
    <scope>NUCLEOTIDE SEQUENCE [LARGE SCALE GENOMIC DNA]</scope>
    <source>
        <strain evidence="1 2">DC21W</strain>
    </source>
</reference>
<dbReference type="InterPro" id="IPR014541">
    <property type="entry name" value="Amdntrnsf_FN0238"/>
</dbReference>
<gene>
    <name evidence="1" type="ORF">PQU95_00305</name>
</gene>
<dbReference type="RefSeq" id="WP_272750155.1">
    <property type="nucleotide sequence ID" value="NZ_JAQQLF010000001.1"/>
</dbReference>
<organism evidence="1 2">
    <name type="scientific">Vogesella aquatica</name>
    <dbReference type="NCBI Taxonomy" id="2984206"/>
    <lineage>
        <taxon>Bacteria</taxon>
        <taxon>Pseudomonadati</taxon>
        <taxon>Pseudomonadota</taxon>
        <taxon>Betaproteobacteria</taxon>
        <taxon>Neisseriales</taxon>
        <taxon>Chromobacteriaceae</taxon>
        <taxon>Vogesella</taxon>
    </lineage>
</organism>
<dbReference type="SUPFAM" id="SSF55909">
    <property type="entry name" value="Pentein"/>
    <property type="match status" value="1"/>
</dbReference>
<proteinExistence type="predicted"/>
<dbReference type="Proteomes" id="UP001219956">
    <property type="component" value="Unassembled WGS sequence"/>
</dbReference>
<keyword evidence="2" id="KW-1185">Reference proteome</keyword>
<evidence type="ECO:0000313" key="1">
    <source>
        <dbReference type="EMBL" id="MDC7715659.1"/>
    </source>
</evidence>